<dbReference type="AlphaFoldDB" id="A0A9W6WY20"/>
<protein>
    <submittedName>
        <fullName evidence="1">Unnamed protein product</fullName>
    </submittedName>
</protein>
<organism evidence="1 2">
    <name type="scientific">Phytophthora lilii</name>
    <dbReference type="NCBI Taxonomy" id="2077276"/>
    <lineage>
        <taxon>Eukaryota</taxon>
        <taxon>Sar</taxon>
        <taxon>Stramenopiles</taxon>
        <taxon>Oomycota</taxon>
        <taxon>Peronosporomycetes</taxon>
        <taxon>Peronosporales</taxon>
        <taxon>Peronosporaceae</taxon>
        <taxon>Phytophthora</taxon>
    </lineage>
</organism>
<dbReference type="Proteomes" id="UP001165083">
    <property type="component" value="Unassembled WGS sequence"/>
</dbReference>
<sequence>MACSTQRASEILWYSNHQLNEEACRLGGWNTCNEVEISYLVVESRLLEALLLLLHSPSTALNAEVLAEALDSLACVCSAARSPADVEAQAEIDDEAEVDIAAEGEAPARRVVATPKMVDFSLRHVDSCDRRKSGLRSYGRNLLISPPL</sequence>
<comment type="caution">
    <text evidence="1">The sequence shown here is derived from an EMBL/GenBank/DDBJ whole genome shotgun (WGS) entry which is preliminary data.</text>
</comment>
<evidence type="ECO:0000313" key="2">
    <source>
        <dbReference type="Proteomes" id="UP001165083"/>
    </source>
</evidence>
<dbReference type="EMBL" id="BSXW01000400">
    <property type="protein sequence ID" value="GMF21208.1"/>
    <property type="molecule type" value="Genomic_DNA"/>
</dbReference>
<evidence type="ECO:0000313" key="1">
    <source>
        <dbReference type="EMBL" id="GMF21208.1"/>
    </source>
</evidence>
<accession>A0A9W6WY20</accession>
<reference evidence="1" key="1">
    <citation type="submission" date="2023-04" db="EMBL/GenBank/DDBJ databases">
        <title>Phytophthora lilii NBRC 32176.</title>
        <authorList>
            <person name="Ichikawa N."/>
            <person name="Sato H."/>
            <person name="Tonouchi N."/>
        </authorList>
    </citation>
    <scope>NUCLEOTIDE SEQUENCE</scope>
    <source>
        <strain evidence="1">NBRC 32176</strain>
    </source>
</reference>
<gene>
    <name evidence="1" type="ORF">Plil01_000835000</name>
</gene>
<name>A0A9W6WY20_9STRA</name>
<proteinExistence type="predicted"/>
<keyword evidence="2" id="KW-1185">Reference proteome</keyword>